<dbReference type="EMBL" id="JBAMMX010000021">
    <property type="protein sequence ID" value="KAK6919986.1"/>
    <property type="molecule type" value="Genomic_DNA"/>
</dbReference>
<evidence type="ECO:0000256" key="1">
    <source>
        <dbReference type="SAM" id="MobiDB-lite"/>
    </source>
</evidence>
<dbReference type="AlphaFoldDB" id="A0AAN8UXT2"/>
<reference evidence="2 3" key="1">
    <citation type="submission" date="2023-12" db="EMBL/GenBank/DDBJ databases">
        <title>A high-quality genome assembly for Dillenia turbinata (Dilleniales).</title>
        <authorList>
            <person name="Chanderbali A."/>
        </authorList>
    </citation>
    <scope>NUCLEOTIDE SEQUENCE [LARGE SCALE GENOMIC DNA]</scope>
    <source>
        <strain evidence="2">LSX21</strain>
        <tissue evidence="2">Leaf</tissue>
    </source>
</reference>
<protein>
    <submittedName>
        <fullName evidence="2">Uncharacterized protein</fullName>
    </submittedName>
</protein>
<accession>A0AAN8UXT2</accession>
<dbReference type="PANTHER" id="PTHR12601:SF17">
    <property type="entry name" value="PROTEIN REDUCED CHLOROPLAST COVERAGE 1"/>
    <property type="match status" value="1"/>
</dbReference>
<dbReference type="Proteomes" id="UP001370490">
    <property type="component" value="Unassembled WGS sequence"/>
</dbReference>
<comment type="caution">
    <text evidence="2">The sequence shown here is derived from an EMBL/GenBank/DDBJ whole genome shotgun (WGS) entry which is preliminary data.</text>
</comment>
<evidence type="ECO:0000313" key="2">
    <source>
        <dbReference type="EMBL" id="KAK6919986.1"/>
    </source>
</evidence>
<keyword evidence="3" id="KW-1185">Reference proteome</keyword>
<dbReference type="InterPro" id="IPR023231">
    <property type="entry name" value="GSKIP_dom_sf"/>
</dbReference>
<organism evidence="2 3">
    <name type="scientific">Dillenia turbinata</name>
    <dbReference type="NCBI Taxonomy" id="194707"/>
    <lineage>
        <taxon>Eukaryota</taxon>
        <taxon>Viridiplantae</taxon>
        <taxon>Streptophyta</taxon>
        <taxon>Embryophyta</taxon>
        <taxon>Tracheophyta</taxon>
        <taxon>Spermatophyta</taxon>
        <taxon>Magnoliopsida</taxon>
        <taxon>eudicotyledons</taxon>
        <taxon>Gunneridae</taxon>
        <taxon>Pentapetalae</taxon>
        <taxon>Dilleniales</taxon>
        <taxon>Dilleniaceae</taxon>
        <taxon>Dillenia</taxon>
    </lineage>
</organism>
<dbReference type="SUPFAM" id="SSF103107">
    <property type="entry name" value="Hypothetical protein c14orf129, hspc210"/>
    <property type="match status" value="1"/>
</dbReference>
<gene>
    <name evidence="2" type="ORF">RJ641_015890</name>
</gene>
<evidence type="ECO:0000313" key="3">
    <source>
        <dbReference type="Proteomes" id="UP001370490"/>
    </source>
</evidence>
<sequence length="1215" mass="133640">MVALTMKRSSVSVLLIQESSIMAPRSRRGKPKGEKKKKEEKVLPVVVDITVNLPDHSRVVLKVRGSRLKDTVDVAALRPSVLTLTEVIRRVEKLQGDDTLADDHLFAIEVKLFNGKTILVEACRRGFCSIGKQKILSHNLVDLLRQISRAFDNAYNDLMKAFSERNKDASRASLKVDTKIDGIQATGLDRDKLVERNLLKGITADENAAAHHEINPCEACGAPAYALRLLLHKTAAPEHAKAGLTTQSLELEELRASQAFVERLLEDSLAKLQSEEAEQDVFVRWELGACWIQHLQDQNNTEKDKKSSGEKAKGEMKIAGLGSSLKSLKNQKKKLDGSSHRMAFENAKSHNEGVTGEAEKVATAIESQLENNAHENEFAMKRILSDSAFTRLKETDTGLCHKVGIELAPRDFDMDSPHPFQKMDIVSLVPVYKSLCPHALDKNGRQENHFSENVSDLLDYINPSQDIKGRDTEAVRRKGSITKSRGKSIPIYSIASSNASPKVASNEASDEKKQVSEFADYTEEVEEISSPPQLSEQPVQEETISEVRDLPNETVSETHMEGDEGWQPVQRPRSAGSYGRRLRQRRTAINKVCSYQKKEEADAQVDHAKAKNTYAHGRYYLLKKRAISPGGQTYYHNAKSPSSVNKFGRRRVKAVAYRVKSMSSSNKDTASETNKNAQMGLASSGAQNELGQISQRSSIVSLGKSLSYKEVALAPPAPHGNITKFQVMVSQDDVSDNKEVGDGKFAEKIKELKPNEETSDTELLHTKIGVVNIIDPMRDEVEVVEKKEIGYSDGMVHDNPSEMVPECIIVNDDISEMVMACAEDVASGSIEVHEVAPESIPTDAMSNTLDSPIVEPCGNDPFASSEPKDSSKLTLQGIDDLKDKPQVINSGDTKEVQNKKLSALAAPFNPSPAIVRVATVPINIPFPPPHPAAIPGVNPWPINMTLHPGPTPVMPTVSPMCSPPHHPFPSPPTTPNMIHPFPFMYPPYTQPQPVPPTNFPVTTAPFHHNHFAWQCNMNPNASEFVPRTVWPSCHLVEFSILPPVIEPIGDTALALKAQSENSESLSPVPNLPVDIHCEEETAKEVISSSPVVVDAEKVDGNPVEGLQENGNLNSCAAEKAENESCQMKFPINDNASNGNIHGSKQPCKMDSERTCNILLRGRRNRRQTLRMPISLLSKPYGSQSFKVLCNRVVRGSEMSKSACFSSTEDAGPIAT</sequence>
<dbReference type="PANTHER" id="PTHR12601">
    <property type="entry name" value="EUKARYOTIC TRANSLATION INITIATION FACTOR 3 SUBUNIT EIF-3"/>
    <property type="match status" value="1"/>
</dbReference>
<feature type="region of interest" description="Disordered" evidence="1">
    <location>
        <begin position="526"/>
        <end position="545"/>
    </location>
</feature>
<proteinExistence type="predicted"/>
<dbReference type="InterPro" id="IPR027523">
    <property type="entry name" value="CLU_prot"/>
</dbReference>
<feature type="compositionally biased region" description="Polar residues" evidence="1">
    <location>
        <begin position="530"/>
        <end position="542"/>
    </location>
</feature>
<feature type="compositionally biased region" description="Basic and acidic residues" evidence="1">
    <location>
        <begin position="550"/>
        <end position="562"/>
    </location>
</feature>
<dbReference type="GO" id="GO:0005737">
    <property type="term" value="C:cytoplasm"/>
    <property type="evidence" value="ECO:0007669"/>
    <property type="project" value="TreeGrafter"/>
</dbReference>
<name>A0AAN8UXT2_9MAGN</name>
<feature type="region of interest" description="Disordered" evidence="1">
    <location>
        <begin position="550"/>
        <end position="581"/>
    </location>
</feature>